<evidence type="ECO:0000313" key="1">
    <source>
        <dbReference type="EMBL" id="OLF53769.1"/>
    </source>
</evidence>
<dbReference type="EMBL" id="MSCT01000011">
    <property type="protein sequence ID" value="OLF53769.1"/>
    <property type="molecule type" value="Genomic_DNA"/>
</dbReference>
<gene>
    <name evidence="1" type="ORF">BTN82_14975</name>
</gene>
<sequence>MNQALKTSIDTLRTAVASETPALFWQEAMQHVSLLLKHIDRYGLSVGGMPAEINEHLLTWIADQVFDGVYDNAGDIRDIYRLIAADQAAFNATEYAKTAPASLQSVLAERIRQIQIHCFYPEQDVEYVDGDLAIAAACYATEAFVQATETEGAMRIVPESWPWMAVTWRPRDQRRNLVKAGALILAEIDRLDRAAASTQKEEPHV</sequence>
<accession>A0A1Q8EPS5</accession>
<protein>
    <recommendedName>
        <fullName evidence="3">Phage protein</fullName>
    </recommendedName>
</protein>
<reference evidence="1 2" key="1">
    <citation type="submission" date="2016-12" db="EMBL/GenBank/DDBJ databases">
        <authorList>
            <person name="Song W.-J."/>
            <person name="Kurnit D.M."/>
        </authorList>
    </citation>
    <scope>NUCLEOTIDE SEQUENCE [LARGE SCALE GENOMIC DNA]</scope>
    <source>
        <strain evidence="1 2">PCL1601</strain>
    </source>
</reference>
<name>A0A1Q8EPS5_9PSED</name>
<evidence type="ECO:0008006" key="3">
    <source>
        <dbReference type="Google" id="ProtNLM"/>
    </source>
</evidence>
<dbReference type="OrthoDB" id="983041at2"/>
<evidence type="ECO:0000313" key="2">
    <source>
        <dbReference type="Proteomes" id="UP000185578"/>
    </source>
</evidence>
<organism evidence="1 2">
    <name type="scientific">Pseudomonas chlororaphis</name>
    <dbReference type="NCBI Taxonomy" id="587753"/>
    <lineage>
        <taxon>Bacteria</taxon>
        <taxon>Pseudomonadati</taxon>
        <taxon>Pseudomonadota</taxon>
        <taxon>Gammaproteobacteria</taxon>
        <taxon>Pseudomonadales</taxon>
        <taxon>Pseudomonadaceae</taxon>
        <taxon>Pseudomonas</taxon>
    </lineage>
</organism>
<dbReference type="RefSeq" id="WP_075119906.1">
    <property type="nucleotide sequence ID" value="NZ_MSCT01000011.1"/>
</dbReference>
<proteinExistence type="predicted"/>
<comment type="caution">
    <text evidence="1">The sequence shown here is derived from an EMBL/GenBank/DDBJ whole genome shotgun (WGS) entry which is preliminary data.</text>
</comment>
<dbReference type="Proteomes" id="UP000185578">
    <property type="component" value="Unassembled WGS sequence"/>
</dbReference>
<dbReference type="AlphaFoldDB" id="A0A1Q8EPS5"/>